<dbReference type="Proteomes" id="UP000027178">
    <property type="component" value="Unassembled WGS sequence"/>
</dbReference>
<protein>
    <submittedName>
        <fullName evidence="2">Uncharacterized protein</fullName>
    </submittedName>
</protein>
<organism evidence="2 3">
    <name type="scientific">Kitasatospora cheerisanensis KCTC 2395</name>
    <dbReference type="NCBI Taxonomy" id="1348663"/>
    <lineage>
        <taxon>Bacteria</taxon>
        <taxon>Bacillati</taxon>
        <taxon>Actinomycetota</taxon>
        <taxon>Actinomycetes</taxon>
        <taxon>Kitasatosporales</taxon>
        <taxon>Streptomycetaceae</taxon>
        <taxon>Kitasatospora</taxon>
    </lineage>
</organism>
<proteinExistence type="predicted"/>
<dbReference type="EMBL" id="JNBY01000095">
    <property type="protein sequence ID" value="KDN83383.1"/>
    <property type="molecule type" value="Genomic_DNA"/>
</dbReference>
<dbReference type="AlphaFoldDB" id="A0A066YPA7"/>
<keyword evidence="3" id="KW-1185">Reference proteome</keyword>
<sequence length="44" mass="4827">MLGNQQDSGVAAGHVETQTRHEDARGHGEGGHRVGHFGDRLRRH</sequence>
<gene>
    <name evidence="2" type="ORF">KCH_48650</name>
</gene>
<name>A0A066YPA7_9ACTN</name>
<evidence type="ECO:0000256" key="1">
    <source>
        <dbReference type="SAM" id="MobiDB-lite"/>
    </source>
</evidence>
<dbReference type="HOGENOM" id="CLU_3217444_0_0_11"/>
<reference evidence="2 3" key="1">
    <citation type="submission" date="2014-05" db="EMBL/GenBank/DDBJ databases">
        <title>Draft Genome Sequence of Kitasatospora cheerisanensis KCTC 2395.</title>
        <authorList>
            <person name="Nam D.H."/>
        </authorList>
    </citation>
    <scope>NUCLEOTIDE SEQUENCE [LARGE SCALE GENOMIC DNA]</scope>
    <source>
        <strain evidence="2 3">KCTC 2395</strain>
    </source>
</reference>
<accession>A0A066YPA7</accession>
<evidence type="ECO:0000313" key="3">
    <source>
        <dbReference type="Proteomes" id="UP000027178"/>
    </source>
</evidence>
<feature type="region of interest" description="Disordered" evidence="1">
    <location>
        <begin position="1"/>
        <end position="44"/>
    </location>
</feature>
<comment type="caution">
    <text evidence="2">The sequence shown here is derived from an EMBL/GenBank/DDBJ whole genome shotgun (WGS) entry which is preliminary data.</text>
</comment>
<feature type="compositionally biased region" description="Basic and acidic residues" evidence="1">
    <location>
        <begin position="17"/>
        <end position="44"/>
    </location>
</feature>
<evidence type="ECO:0000313" key="2">
    <source>
        <dbReference type="EMBL" id="KDN83383.1"/>
    </source>
</evidence>